<comment type="caution">
    <text evidence="1">The sequence shown here is derived from an EMBL/GenBank/DDBJ whole genome shotgun (WGS) entry which is preliminary data.</text>
</comment>
<dbReference type="OrthoDB" id="6436943at2759"/>
<gene>
    <name evidence="1" type="ORF">AVEN_237597_1</name>
</gene>
<feature type="non-terminal residue" evidence="1">
    <location>
        <position position="69"/>
    </location>
</feature>
<evidence type="ECO:0000313" key="1">
    <source>
        <dbReference type="EMBL" id="GBM79145.1"/>
    </source>
</evidence>
<proteinExistence type="predicted"/>
<organism evidence="1 2">
    <name type="scientific">Araneus ventricosus</name>
    <name type="common">Orbweaver spider</name>
    <name type="synonym">Epeira ventricosa</name>
    <dbReference type="NCBI Taxonomy" id="182803"/>
    <lineage>
        <taxon>Eukaryota</taxon>
        <taxon>Metazoa</taxon>
        <taxon>Ecdysozoa</taxon>
        <taxon>Arthropoda</taxon>
        <taxon>Chelicerata</taxon>
        <taxon>Arachnida</taxon>
        <taxon>Araneae</taxon>
        <taxon>Araneomorphae</taxon>
        <taxon>Entelegynae</taxon>
        <taxon>Araneoidea</taxon>
        <taxon>Araneidae</taxon>
        <taxon>Araneus</taxon>
    </lineage>
</organism>
<reference evidence="1 2" key="1">
    <citation type="journal article" date="2019" name="Sci. Rep.">
        <title>Orb-weaving spider Araneus ventricosus genome elucidates the spidroin gene catalogue.</title>
        <authorList>
            <person name="Kono N."/>
            <person name="Nakamura H."/>
            <person name="Ohtoshi R."/>
            <person name="Moran D.A.P."/>
            <person name="Shinohara A."/>
            <person name="Yoshida Y."/>
            <person name="Fujiwara M."/>
            <person name="Mori M."/>
            <person name="Tomita M."/>
            <person name="Arakawa K."/>
        </authorList>
    </citation>
    <scope>NUCLEOTIDE SEQUENCE [LARGE SCALE GENOMIC DNA]</scope>
</reference>
<accession>A0A4Y2INC0</accession>
<evidence type="ECO:0008006" key="3">
    <source>
        <dbReference type="Google" id="ProtNLM"/>
    </source>
</evidence>
<protein>
    <recommendedName>
        <fullName evidence="3">Tc1-like transposase DDE domain-containing protein</fullName>
    </recommendedName>
</protein>
<dbReference type="Gene3D" id="3.30.420.10">
    <property type="entry name" value="Ribonuclease H-like superfamily/Ribonuclease H"/>
    <property type="match status" value="1"/>
</dbReference>
<dbReference type="InterPro" id="IPR036397">
    <property type="entry name" value="RNaseH_sf"/>
</dbReference>
<evidence type="ECO:0000313" key="2">
    <source>
        <dbReference type="Proteomes" id="UP000499080"/>
    </source>
</evidence>
<dbReference type="EMBL" id="BGPR01107311">
    <property type="protein sequence ID" value="GBM79145.1"/>
    <property type="molecule type" value="Genomic_DNA"/>
</dbReference>
<sequence length="69" mass="7723">MNAVRYCDTLTILISAIQRKTPGLLNRGILFLDDSGRPNTARVAKEDIRCLGWERWADPAYSPDLTSSV</sequence>
<keyword evidence="2" id="KW-1185">Reference proteome</keyword>
<dbReference type="GO" id="GO:0003676">
    <property type="term" value="F:nucleic acid binding"/>
    <property type="evidence" value="ECO:0007669"/>
    <property type="project" value="InterPro"/>
</dbReference>
<name>A0A4Y2INC0_ARAVE</name>
<dbReference type="Proteomes" id="UP000499080">
    <property type="component" value="Unassembled WGS sequence"/>
</dbReference>
<dbReference type="AlphaFoldDB" id="A0A4Y2INC0"/>